<protein>
    <submittedName>
        <fullName evidence="2">CamS family sex pheromone protein</fullName>
    </submittedName>
</protein>
<dbReference type="CDD" id="cd13440">
    <property type="entry name" value="CamS_repeat_2"/>
    <property type="match status" value="1"/>
</dbReference>
<organism evidence="2 3">
    <name type="scientific">Piscibacillus salipiscarius</name>
    <dbReference type="NCBI Taxonomy" id="299480"/>
    <lineage>
        <taxon>Bacteria</taxon>
        <taxon>Bacillati</taxon>
        <taxon>Bacillota</taxon>
        <taxon>Bacilli</taxon>
        <taxon>Bacillales</taxon>
        <taxon>Bacillaceae</taxon>
        <taxon>Piscibacillus</taxon>
    </lineage>
</organism>
<feature type="chain" id="PRO_5045733592" evidence="1">
    <location>
        <begin position="23"/>
        <end position="369"/>
    </location>
</feature>
<gene>
    <name evidence="2" type="ORF">ACFSW4_04135</name>
</gene>
<keyword evidence="3" id="KW-1185">Reference proteome</keyword>
<feature type="signal peptide" evidence="1">
    <location>
        <begin position="1"/>
        <end position="22"/>
    </location>
</feature>
<comment type="caution">
    <text evidence="2">The sequence shown here is derived from an EMBL/GenBank/DDBJ whole genome shotgun (WGS) entry which is preliminary data.</text>
</comment>
<dbReference type="RefSeq" id="WP_377327614.1">
    <property type="nucleotide sequence ID" value="NZ_JBHUMZ010000013.1"/>
</dbReference>
<evidence type="ECO:0000256" key="1">
    <source>
        <dbReference type="SAM" id="SignalP"/>
    </source>
</evidence>
<dbReference type="Gene3D" id="3.10.570.10">
    <property type="entry name" value="sex pheromone staph- cam373 precursor domain"/>
    <property type="match status" value="1"/>
</dbReference>
<name>A0ABW5Q891_9BACI</name>
<reference evidence="3" key="1">
    <citation type="journal article" date="2019" name="Int. J. Syst. Evol. Microbiol.">
        <title>The Global Catalogue of Microorganisms (GCM) 10K type strain sequencing project: providing services to taxonomists for standard genome sequencing and annotation.</title>
        <authorList>
            <consortium name="The Broad Institute Genomics Platform"/>
            <consortium name="The Broad Institute Genome Sequencing Center for Infectious Disease"/>
            <person name="Wu L."/>
            <person name="Ma J."/>
        </authorList>
    </citation>
    <scope>NUCLEOTIDE SEQUENCE [LARGE SCALE GENOMIC DNA]</scope>
    <source>
        <strain evidence="3">TISTR 1571</strain>
    </source>
</reference>
<dbReference type="PIRSF" id="PIRSF012509">
    <property type="entry name" value="CamS"/>
    <property type="match status" value="1"/>
</dbReference>
<dbReference type="EMBL" id="JBHUMZ010000013">
    <property type="protein sequence ID" value="MFD2638056.1"/>
    <property type="molecule type" value="Genomic_DNA"/>
</dbReference>
<dbReference type="InterPro" id="IPR011426">
    <property type="entry name" value="CamS"/>
</dbReference>
<evidence type="ECO:0000313" key="3">
    <source>
        <dbReference type="Proteomes" id="UP001597452"/>
    </source>
</evidence>
<dbReference type="Pfam" id="PF07537">
    <property type="entry name" value="CamS"/>
    <property type="match status" value="1"/>
</dbReference>
<proteinExistence type="predicted"/>
<dbReference type="PROSITE" id="PS51257">
    <property type="entry name" value="PROKAR_LIPOPROTEIN"/>
    <property type="match status" value="1"/>
</dbReference>
<keyword evidence="1" id="KW-0732">Signal</keyword>
<evidence type="ECO:0000313" key="2">
    <source>
        <dbReference type="EMBL" id="MFD2638056.1"/>
    </source>
</evidence>
<dbReference type="CDD" id="cd13441">
    <property type="entry name" value="CamS_repeat_1"/>
    <property type="match status" value="1"/>
</dbReference>
<dbReference type="Proteomes" id="UP001597452">
    <property type="component" value="Unassembled WGS sequence"/>
</dbReference>
<accession>A0ABW5Q891</accession>
<sequence>MKKLAILLSVLLIVSACTPQYESDEEVVQEEEETNPEEQTTKIIPNRYNEDDYQTIVPYKPSAARGTITGQVANGYDVDELELGLIRHAKDTFSPDDYLFQEGQYLDEGTIFDWIDSLNPPNKNSKKKKYHEENPRIFSHVLEHNYLVRTKDNRVELGGIAIGIALKSEYSFSIEGNSYSTDISYDEMLSKGKEVTNSLLSRIRDIEELENVPVMVALYRENSNNAIIPGNFVAKTVVEPLSQQVQDWDSINENHVLFPSDEAQENYYDQYELMNEFTQQVQTFFPNYTGVIGRGFYEGDQLRNMSINIPIEFYGQQEVVAFSQHLYSLIIEYFPTSYDVEITVESPNQQEALIYRKAGEENPSVHIYE</sequence>